<comment type="subcellular location">
    <subcellularLocation>
        <location evidence="1">Cell membrane</location>
        <topology evidence="1">Multi-pass membrane protein</topology>
    </subcellularLocation>
</comment>
<name>A0A2P8D4N6_9BACT</name>
<gene>
    <name evidence="9" type="ORF">B0I18_104271</name>
</gene>
<evidence type="ECO:0000313" key="10">
    <source>
        <dbReference type="Proteomes" id="UP000240572"/>
    </source>
</evidence>
<dbReference type="InterPro" id="IPR031006">
    <property type="entry name" value="Exosort_XrtN"/>
</dbReference>
<sequence length="450" mass="49463">MEIFLKYRRVPHCYSRNDLLCLFGVLACSISSFILLGDYLLWQSAGFLVGLGALPLMFTQPAGRKSTRMGWLAVAFALTGLLLPVKTVVYMTLCCTLLFLYEYYKGRCSVLSLLTLLLMSPICSYFAEVFSFPVRLQLTAMAGALLQGAGVPVAVAGNIIGSGATEFAVDPACMGLSMLVVSLLCGLIMVAFYQRRYRRRLAAGWILLFLAALVVLNIVANLCRILLLVYFHLLPGNPLHGICGIICLLVYVLLPGAGLCRLLLRKAGRVQAPAAAANALPEYAAWLPLFILSFLILAHIRQRQVPPVHRQQALPVVAGYTVSRYNSDVVKMENNTVLIYLKPLKGAVYTDHNPLLCWNGSGYSFERVQACNWSGISLFTGVLAKGTERLYTAWWYENGTTSTVSQWAWRWQTLKGARPFTLINVTAATPAVLQAEVARIAAAKDKLVGH</sequence>
<dbReference type="Proteomes" id="UP000240572">
    <property type="component" value="Unassembled WGS sequence"/>
</dbReference>
<dbReference type="Pfam" id="PF09721">
    <property type="entry name" value="Exosortase_EpsH"/>
    <property type="match status" value="1"/>
</dbReference>
<dbReference type="EMBL" id="PYGD01000004">
    <property type="protein sequence ID" value="PSK92173.1"/>
    <property type="molecule type" value="Genomic_DNA"/>
</dbReference>
<feature type="transmembrane region" description="Helical" evidence="8">
    <location>
        <begin position="110"/>
        <end position="127"/>
    </location>
</feature>
<keyword evidence="5" id="KW-0378">Hydrolase</keyword>
<keyword evidence="10" id="KW-1185">Reference proteome</keyword>
<evidence type="ECO:0000256" key="8">
    <source>
        <dbReference type="SAM" id="Phobius"/>
    </source>
</evidence>
<dbReference type="OrthoDB" id="783041at2"/>
<keyword evidence="2" id="KW-1003">Cell membrane</keyword>
<feature type="transmembrane region" description="Helical" evidence="8">
    <location>
        <begin position="71"/>
        <end position="104"/>
    </location>
</feature>
<dbReference type="GO" id="GO:0006508">
    <property type="term" value="P:proteolysis"/>
    <property type="evidence" value="ECO:0007669"/>
    <property type="project" value="UniProtKB-KW"/>
</dbReference>
<feature type="transmembrane region" description="Helical" evidence="8">
    <location>
        <begin position="139"/>
        <end position="160"/>
    </location>
</feature>
<comment type="caution">
    <text evidence="9">The sequence shown here is derived from an EMBL/GenBank/DDBJ whole genome shotgun (WGS) entry which is preliminary data.</text>
</comment>
<keyword evidence="7 8" id="KW-0472">Membrane</keyword>
<proteinExistence type="predicted"/>
<dbReference type="GO" id="GO:0008233">
    <property type="term" value="F:peptidase activity"/>
    <property type="evidence" value="ECO:0007669"/>
    <property type="project" value="UniProtKB-KW"/>
</dbReference>
<feature type="transmembrane region" description="Helical" evidence="8">
    <location>
        <begin position="283"/>
        <end position="300"/>
    </location>
</feature>
<keyword evidence="4 8" id="KW-0812">Transmembrane</keyword>
<organism evidence="9 10">
    <name type="scientific">Taibaiella chishuiensis</name>
    <dbReference type="NCBI Taxonomy" id="1434707"/>
    <lineage>
        <taxon>Bacteria</taxon>
        <taxon>Pseudomonadati</taxon>
        <taxon>Bacteroidota</taxon>
        <taxon>Chitinophagia</taxon>
        <taxon>Chitinophagales</taxon>
        <taxon>Chitinophagaceae</taxon>
        <taxon>Taibaiella</taxon>
    </lineage>
</organism>
<protein>
    <submittedName>
        <fullName evidence="9">Exosortase N</fullName>
    </submittedName>
</protein>
<evidence type="ECO:0000256" key="1">
    <source>
        <dbReference type="ARBA" id="ARBA00004651"/>
    </source>
</evidence>
<evidence type="ECO:0000256" key="6">
    <source>
        <dbReference type="ARBA" id="ARBA00022989"/>
    </source>
</evidence>
<evidence type="ECO:0000256" key="5">
    <source>
        <dbReference type="ARBA" id="ARBA00022801"/>
    </source>
</evidence>
<feature type="transmembrane region" description="Helical" evidence="8">
    <location>
        <begin position="239"/>
        <end position="263"/>
    </location>
</feature>
<dbReference type="InterPro" id="IPR019127">
    <property type="entry name" value="Exosortase"/>
</dbReference>
<feature type="transmembrane region" description="Helical" evidence="8">
    <location>
        <begin position="205"/>
        <end position="233"/>
    </location>
</feature>
<dbReference type="NCBIfam" id="TIGR04476">
    <property type="entry name" value="exosort_XrtN"/>
    <property type="match status" value="1"/>
</dbReference>
<dbReference type="GO" id="GO:0005886">
    <property type="term" value="C:plasma membrane"/>
    <property type="evidence" value="ECO:0007669"/>
    <property type="project" value="UniProtKB-SubCell"/>
</dbReference>
<keyword evidence="3" id="KW-0645">Protease</keyword>
<dbReference type="RefSeq" id="WP_106523236.1">
    <property type="nucleotide sequence ID" value="NZ_PYGD01000004.1"/>
</dbReference>
<feature type="transmembrane region" description="Helical" evidence="8">
    <location>
        <begin position="42"/>
        <end position="59"/>
    </location>
</feature>
<reference evidence="9 10" key="1">
    <citation type="submission" date="2018-03" db="EMBL/GenBank/DDBJ databases">
        <title>Genomic Encyclopedia of Type Strains, Phase III (KMG-III): the genomes of soil and plant-associated and newly described type strains.</title>
        <authorList>
            <person name="Whitman W."/>
        </authorList>
    </citation>
    <scope>NUCLEOTIDE SEQUENCE [LARGE SCALE GENOMIC DNA]</scope>
    <source>
        <strain evidence="9 10">CGMCC 1.12700</strain>
    </source>
</reference>
<keyword evidence="6 8" id="KW-1133">Transmembrane helix</keyword>
<evidence type="ECO:0000313" key="9">
    <source>
        <dbReference type="EMBL" id="PSK92173.1"/>
    </source>
</evidence>
<evidence type="ECO:0000256" key="2">
    <source>
        <dbReference type="ARBA" id="ARBA00022475"/>
    </source>
</evidence>
<evidence type="ECO:0000256" key="7">
    <source>
        <dbReference type="ARBA" id="ARBA00023136"/>
    </source>
</evidence>
<feature type="transmembrane region" description="Helical" evidence="8">
    <location>
        <begin position="172"/>
        <end position="193"/>
    </location>
</feature>
<dbReference type="InterPro" id="IPR026392">
    <property type="entry name" value="Exo/Archaeosortase_dom"/>
</dbReference>
<accession>A0A2P8D4N6</accession>
<evidence type="ECO:0000256" key="3">
    <source>
        <dbReference type="ARBA" id="ARBA00022670"/>
    </source>
</evidence>
<feature type="transmembrane region" description="Helical" evidence="8">
    <location>
        <begin position="20"/>
        <end position="36"/>
    </location>
</feature>
<dbReference type="NCBIfam" id="TIGR04178">
    <property type="entry name" value="exo_archaeo"/>
    <property type="match status" value="1"/>
</dbReference>
<dbReference type="AlphaFoldDB" id="A0A2P8D4N6"/>
<evidence type="ECO:0000256" key="4">
    <source>
        <dbReference type="ARBA" id="ARBA00022692"/>
    </source>
</evidence>